<feature type="region of interest" description="Disordered" evidence="1">
    <location>
        <begin position="362"/>
        <end position="382"/>
    </location>
</feature>
<reference evidence="5 6" key="1">
    <citation type="submission" date="2023-12" db="EMBL/GenBank/DDBJ databases">
        <title>Genomic sequences of Capnocytophaga and Parvimonas strains.</title>
        <authorList>
            <person name="Watt R.M."/>
            <person name="Wang M."/>
            <person name="Yang T."/>
            <person name="Tong W.M."/>
        </authorList>
    </citation>
    <scope>NUCLEOTIDE SEQUENCE [LARGE SCALE GENOMIC DNA]</scope>
    <source>
        <strain evidence="5 6">CCUG 13096</strain>
    </source>
</reference>
<gene>
    <name evidence="5" type="ORF">VJJ08_08805</name>
</gene>
<dbReference type="Proteomes" id="UP001311730">
    <property type="component" value="Unassembled WGS sequence"/>
</dbReference>
<dbReference type="Gene3D" id="3.40.630.10">
    <property type="entry name" value="Zn peptidases"/>
    <property type="match status" value="1"/>
</dbReference>
<dbReference type="Gene3D" id="3.50.30.90">
    <property type="match status" value="1"/>
</dbReference>
<dbReference type="InterPro" id="IPR036388">
    <property type="entry name" value="WH-like_DNA-bd_sf"/>
</dbReference>
<dbReference type="InterPro" id="IPR032610">
    <property type="entry name" value="DUF2172"/>
</dbReference>
<evidence type="ECO:0000259" key="2">
    <source>
        <dbReference type="Pfam" id="PF09940"/>
    </source>
</evidence>
<keyword evidence="6" id="KW-1185">Reference proteome</keyword>
<dbReference type="Pfam" id="PF09940">
    <property type="entry name" value="DUF2172"/>
    <property type="match status" value="1"/>
</dbReference>
<feature type="domain" description="DUF2172" evidence="2">
    <location>
        <begin position="57"/>
        <end position="147"/>
    </location>
</feature>
<dbReference type="InterPro" id="IPR032589">
    <property type="entry name" value="DUF4910"/>
</dbReference>
<feature type="compositionally biased region" description="Polar residues" evidence="1">
    <location>
        <begin position="367"/>
        <end position="382"/>
    </location>
</feature>
<dbReference type="EMBL" id="JAYKBW010000009">
    <property type="protein sequence ID" value="MEB3075396.1"/>
    <property type="molecule type" value="Genomic_DNA"/>
</dbReference>
<dbReference type="PIRSF" id="PIRSF015244">
    <property type="entry name" value="UCP015244"/>
    <property type="match status" value="1"/>
</dbReference>
<dbReference type="Pfam" id="PF16254">
    <property type="entry name" value="DUF4910"/>
    <property type="match status" value="1"/>
</dbReference>
<feature type="domain" description="UCP01524 winged helix-turn-helix" evidence="3">
    <location>
        <begin position="348"/>
        <end position="433"/>
    </location>
</feature>
<dbReference type="InterPro" id="IPR012353">
    <property type="entry name" value="UCP015244"/>
</dbReference>
<protein>
    <submittedName>
        <fullName evidence="5">DUF4910 domain-containing protein</fullName>
    </submittedName>
</protein>
<evidence type="ECO:0000256" key="1">
    <source>
        <dbReference type="SAM" id="MobiDB-lite"/>
    </source>
</evidence>
<feature type="domain" description="DUF4910" evidence="4">
    <location>
        <begin position="11"/>
        <end position="344"/>
    </location>
</feature>
<dbReference type="SUPFAM" id="SSF53187">
    <property type="entry name" value="Zn-dependent exopeptidases"/>
    <property type="match status" value="1"/>
</dbReference>
<dbReference type="Gene3D" id="1.10.10.10">
    <property type="entry name" value="Winged helix-like DNA-binding domain superfamily/Winged helix DNA-binding domain"/>
    <property type="match status" value="1"/>
</dbReference>
<comment type="caution">
    <text evidence="5">The sequence shown here is derived from an EMBL/GenBank/DDBJ whole genome shotgun (WGS) entry which is preliminary data.</text>
</comment>
<evidence type="ECO:0000259" key="4">
    <source>
        <dbReference type="Pfam" id="PF16254"/>
    </source>
</evidence>
<evidence type="ECO:0000313" key="6">
    <source>
        <dbReference type="Proteomes" id="UP001311730"/>
    </source>
</evidence>
<name>A0ABU5ZD09_9FLAO</name>
<evidence type="ECO:0000313" key="5">
    <source>
        <dbReference type="EMBL" id="MEB3075396.1"/>
    </source>
</evidence>
<dbReference type="RefSeq" id="WP_323983599.1">
    <property type="nucleotide sequence ID" value="NZ_JAYKBW010000009.1"/>
</dbReference>
<accession>A0ABU5ZD09</accession>
<sequence length="435" mass="50595">MDIKSLESYFDRLFPICRSILGQGYRESLSIIREVIPFDILDFHSGQEVFDWVIPNEWEVNEAYLENIKGEKIIDFKNNNLHLINYSDRYIGEVTWEELKEHLYFDRDLPKAIPYVTSYYKKKWGFCLSYEQFEKLPHTNYKVVIDTHFKKGILQVGECLLKGRSNKEILISTYLCHPSMGNNELSGPLVMMYLYHQLKQIKNRIFSYRFVINPETIGSISYSSLKKEVLQSNVLAGVVLTCLGGFSDRLSYKKSKNGNSIIDRLFVKAMNDNGRIREFTPLGGSDERQYNTIGINIPVGQIARTVYDEYAEYHTSLDDKNFMNLEQVHKSAKEIFEIFNLLETTSYFENLSPFGEPQLGKRGLYPNMNTKQTRKNSSSDSLTDGRNFNKIVMYLLNYSDGTFSTREIAKMIDVEEKEILEVANKLESHKLLRKI</sequence>
<evidence type="ECO:0000259" key="3">
    <source>
        <dbReference type="Pfam" id="PF16221"/>
    </source>
</evidence>
<dbReference type="InterPro" id="IPR032622">
    <property type="entry name" value="UCP01524_HTH"/>
</dbReference>
<proteinExistence type="predicted"/>
<organism evidence="5 6">
    <name type="scientific">Capnocytophaga gingivalis</name>
    <dbReference type="NCBI Taxonomy" id="1017"/>
    <lineage>
        <taxon>Bacteria</taxon>
        <taxon>Pseudomonadati</taxon>
        <taxon>Bacteroidota</taxon>
        <taxon>Flavobacteriia</taxon>
        <taxon>Flavobacteriales</taxon>
        <taxon>Flavobacteriaceae</taxon>
        <taxon>Capnocytophaga</taxon>
    </lineage>
</organism>
<dbReference type="Pfam" id="PF16221">
    <property type="entry name" value="HTH_47"/>
    <property type="match status" value="1"/>
</dbReference>